<keyword evidence="2" id="KW-1185">Reference proteome</keyword>
<evidence type="ECO:0000313" key="2">
    <source>
        <dbReference type="Proteomes" id="UP000019482"/>
    </source>
</evidence>
<sequence>MLLVLDVFVVKEHDDKVRVIATIVPNFNMELIIISPHIFKDI</sequence>
<dbReference type="EMBL" id="CBXI010000036">
    <property type="protein sequence ID" value="CDL91914.1"/>
    <property type="molecule type" value="Genomic_DNA"/>
</dbReference>
<reference evidence="1 2" key="1">
    <citation type="journal article" date="2015" name="Genome Announc.">
        <title>Draft Genome Sequence of Clostridium tyrobutyricum Strain DIVETGP, Isolated from Cow's Milk for Grana Padano Production.</title>
        <authorList>
            <person name="Soggiu A."/>
            <person name="Piras C."/>
            <person name="Gaiarsa S."/>
            <person name="Sassera D."/>
            <person name="Roncada P."/>
            <person name="Bendixen E."/>
            <person name="Brasca M."/>
            <person name="Bonizzi L."/>
        </authorList>
    </citation>
    <scope>NUCLEOTIDE SEQUENCE [LARGE SCALE GENOMIC DNA]</scope>
    <source>
        <strain evidence="1 2">DIVETGP</strain>
    </source>
</reference>
<dbReference type="Proteomes" id="UP000019482">
    <property type="component" value="Unassembled WGS sequence"/>
</dbReference>
<gene>
    <name evidence="1" type="ORF">CTDIVETGP_1984</name>
</gene>
<protein>
    <submittedName>
        <fullName evidence="1">Uncharacterized protein</fullName>
    </submittedName>
</protein>
<proteinExistence type="predicted"/>
<dbReference type="AlphaFoldDB" id="W6N8W3"/>
<organism evidence="1 2">
    <name type="scientific">Clostridium tyrobutyricum DIVETGP</name>
    <dbReference type="NCBI Taxonomy" id="1408889"/>
    <lineage>
        <taxon>Bacteria</taxon>
        <taxon>Bacillati</taxon>
        <taxon>Bacillota</taxon>
        <taxon>Clostridia</taxon>
        <taxon>Eubacteriales</taxon>
        <taxon>Clostridiaceae</taxon>
        <taxon>Clostridium</taxon>
    </lineage>
</organism>
<name>W6N8W3_CLOTY</name>
<comment type="caution">
    <text evidence="1">The sequence shown here is derived from an EMBL/GenBank/DDBJ whole genome shotgun (WGS) entry which is preliminary data.</text>
</comment>
<evidence type="ECO:0000313" key="1">
    <source>
        <dbReference type="EMBL" id="CDL91914.1"/>
    </source>
</evidence>
<accession>W6N8W3</accession>